<dbReference type="InterPro" id="IPR051728">
    <property type="entry name" value="RING-FYVE_E3_ubiquitin-ligase"/>
</dbReference>
<dbReference type="InterPro" id="IPR013083">
    <property type="entry name" value="Znf_RING/FYVE/PHD"/>
</dbReference>
<sequence>MSSSQSGSQPPRGMPILSGPPPVTESQNCRQCTKPFNLLLRRAHTCGHCGYEYCSTCLSDGQALMPRRGTQAGPSSSTARTGGTSGSLGGGASGFFAELKEGFRDVVGMDEPAAPGYEVEKVCLPCLGMLQVTSAPIPSLRSLPLKRLKDYLAAYNIPLIGPKEKEDFVQAVVKARNSATGCLSPEAESYYRRKSVPKGGQVPTSAPTAVPLPRPAQPQQAARPPPQQQQYRPTPQAAPQAQYRPPPQLSPRPPPAAPRPAAPSPRATPAPPKVKTPPPPVPTILSLVSLPKSYLASLSIGTLKAVLYENHVRVDFKQVLEKEELINRVHELIVDERKRLERQRVEDEREANPAPITLHLQPEDGAEGTEVPAEGGEVEKSVPTGPMPEIERGLCVVCQDEEATLAVVDCGHLAMCAHCSDLIMATSQECPLCRTRIVTPQRLIRIYRV</sequence>
<feature type="compositionally biased region" description="Low complexity" evidence="5">
    <location>
        <begin position="217"/>
        <end position="243"/>
    </location>
</feature>
<dbReference type="EMBL" id="JAKWFO010000003">
    <property type="protein sequence ID" value="KAI9638521.1"/>
    <property type="molecule type" value="Genomic_DNA"/>
</dbReference>
<dbReference type="Pfam" id="PF13920">
    <property type="entry name" value="zf-C3HC4_3"/>
    <property type="match status" value="1"/>
</dbReference>
<comment type="caution">
    <text evidence="8">The sequence shown here is derived from an EMBL/GenBank/DDBJ whole genome shotgun (WGS) entry which is preliminary data.</text>
</comment>
<organism evidence="8 9">
    <name type="scientific">Dioszegia hungarica</name>
    <dbReference type="NCBI Taxonomy" id="4972"/>
    <lineage>
        <taxon>Eukaryota</taxon>
        <taxon>Fungi</taxon>
        <taxon>Dikarya</taxon>
        <taxon>Basidiomycota</taxon>
        <taxon>Agaricomycotina</taxon>
        <taxon>Tremellomycetes</taxon>
        <taxon>Tremellales</taxon>
        <taxon>Bulleribasidiaceae</taxon>
        <taxon>Dioszegia</taxon>
    </lineage>
</organism>
<feature type="region of interest" description="Disordered" evidence="5">
    <location>
        <begin position="192"/>
        <end position="279"/>
    </location>
</feature>
<keyword evidence="3" id="KW-0862">Zinc</keyword>
<dbReference type="GeneID" id="77725802"/>
<protein>
    <recommendedName>
        <fullName evidence="10">RING-type domain-containing protein</fullName>
    </recommendedName>
</protein>
<dbReference type="Pfam" id="PF01363">
    <property type="entry name" value="FYVE"/>
    <property type="match status" value="1"/>
</dbReference>
<evidence type="ECO:0000256" key="1">
    <source>
        <dbReference type="ARBA" id="ARBA00022723"/>
    </source>
</evidence>
<evidence type="ECO:0000256" key="3">
    <source>
        <dbReference type="ARBA" id="ARBA00022833"/>
    </source>
</evidence>
<dbReference type="SUPFAM" id="SSF57903">
    <property type="entry name" value="FYVE/PHD zinc finger"/>
    <property type="match status" value="1"/>
</dbReference>
<feature type="compositionally biased region" description="Pro residues" evidence="5">
    <location>
        <begin position="244"/>
        <end position="279"/>
    </location>
</feature>
<keyword evidence="2 4" id="KW-0863">Zinc-finger</keyword>
<dbReference type="SUPFAM" id="SSF57850">
    <property type="entry name" value="RING/U-box"/>
    <property type="match status" value="1"/>
</dbReference>
<proteinExistence type="predicted"/>
<evidence type="ECO:0000256" key="2">
    <source>
        <dbReference type="ARBA" id="ARBA00022771"/>
    </source>
</evidence>
<dbReference type="InterPro" id="IPR017455">
    <property type="entry name" value="Znf_FYVE-rel"/>
</dbReference>
<keyword evidence="9" id="KW-1185">Reference proteome</keyword>
<dbReference type="InterPro" id="IPR000306">
    <property type="entry name" value="Znf_FYVE"/>
</dbReference>
<keyword evidence="1" id="KW-0479">Metal-binding</keyword>
<dbReference type="GO" id="GO:0008270">
    <property type="term" value="F:zinc ion binding"/>
    <property type="evidence" value="ECO:0007669"/>
    <property type="project" value="UniProtKB-KW"/>
</dbReference>
<dbReference type="PROSITE" id="PS50089">
    <property type="entry name" value="ZF_RING_2"/>
    <property type="match status" value="1"/>
</dbReference>
<name>A0AA38LY67_9TREE</name>
<dbReference type="Gene3D" id="3.30.40.10">
    <property type="entry name" value="Zinc/RING finger domain, C3HC4 (zinc finger)"/>
    <property type="match status" value="2"/>
</dbReference>
<evidence type="ECO:0000313" key="9">
    <source>
        <dbReference type="Proteomes" id="UP001164286"/>
    </source>
</evidence>
<dbReference type="InterPro" id="IPR011011">
    <property type="entry name" value="Znf_FYVE_PHD"/>
</dbReference>
<dbReference type="PROSITE" id="PS50178">
    <property type="entry name" value="ZF_FYVE"/>
    <property type="match status" value="1"/>
</dbReference>
<dbReference type="SMART" id="SM00184">
    <property type="entry name" value="RING"/>
    <property type="match status" value="2"/>
</dbReference>
<dbReference type="InterPro" id="IPR001841">
    <property type="entry name" value="Znf_RING"/>
</dbReference>
<evidence type="ECO:0000256" key="5">
    <source>
        <dbReference type="SAM" id="MobiDB-lite"/>
    </source>
</evidence>
<evidence type="ECO:0000256" key="4">
    <source>
        <dbReference type="PROSITE-ProRule" id="PRU00175"/>
    </source>
</evidence>
<evidence type="ECO:0008006" key="10">
    <source>
        <dbReference type="Google" id="ProtNLM"/>
    </source>
</evidence>
<feature type="region of interest" description="Disordered" evidence="5">
    <location>
        <begin position="67"/>
        <end position="87"/>
    </location>
</feature>
<evidence type="ECO:0000313" key="8">
    <source>
        <dbReference type="EMBL" id="KAI9638521.1"/>
    </source>
</evidence>
<feature type="compositionally biased region" description="Low complexity" evidence="5">
    <location>
        <begin position="72"/>
        <end position="82"/>
    </location>
</feature>
<feature type="compositionally biased region" description="Low complexity" evidence="5">
    <location>
        <begin position="1"/>
        <end position="11"/>
    </location>
</feature>
<feature type="region of interest" description="Disordered" evidence="5">
    <location>
        <begin position="1"/>
        <end position="28"/>
    </location>
</feature>
<evidence type="ECO:0000259" key="7">
    <source>
        <dbReference type="PROSITE" id="PS50178"/>
    </source>
</evidence>
<evidence type="ECO:0000259" key="6">
    <source>
        <dbReference type="PROSITE" id="PS50089"/>
    </source>
</evidence>
<feature type="domain" description="FYVE-type" evidence="7">
    <location>
        <begin position="23"/>
        <end position="131"/>
    </location>
</feature>
<dbReference type="PANTHER" id="PTHR14879">
    <property type="entry name" value="CASPASE REGULATOR, RING FINGER DOMAIN-CONTAINING"/>
    <property type="match status" value="1"/>
</dbReference>
<dbReference type="PANTHER" id="PTHR14879:SF5">
    <property type="entry name" value="RING-TYPE DOMAIN-CONTAINING PROTEIN"/>
    <property type="match status" value="1"/>
</dbReference>
<dbReference type="AlphaFoldDB" id="A0AA38LY67"/>
<dbReference type="RefSeq" id="XP_052948298.1">
    <property type="nucleotide sequence ID" value="XM_053086601.1"/>
</dbReference>
<gene>
    <name evidence="8" type="ORF">MKK02DRAFT_22638</name>
</gene>
<reference evidence="8" key="1">
    <citation type="journal article" date="2022" name="G3 (Bethesda)">
        <title>High quality genome of the basidiomycete yeast Dioszegia hungarica PDD-24b-2 isolated from cloud water.</title>
        <authorList>
            <person name="Jarrige D."/>
            <person name="Haridas S."/>
            <person name="Bleykasten-Grosshans C."/>
            <person name="Joly M."/>
            <person name="Nadalig T."/>
            <person name="Sancelme M."/>
            <person name="Vuilleumier S."/>
            <person name="Grigoriev I.V."/>
            <person name="Amato P."/>
            <person name="Bringel F."/>
        </authorList>
    </citation>
    <scope>NUCLEOTIDE SEQUENCE</scope>
    <source>
        <strain evidence="8">PDD-24b-2</strain>
    </source>
</reference>
<feature type="region of interest" description="Disordered" evidence="5">
    <location>
        <begin position="344"/>
        <end position="384"/>
    </location>
</feature>
<accession>A0AA38LY67</accession>
<dbReference type="Proteomes" id="UP001164286">
    <property type="component" value="Unassembled WGS sequence"/>
</dbReference>
<feature type="domain" description="RING-type" evidence="6">
    <location>
        <begin position="395"/>
        <end position="434"/>
    </location>
</feature>